<dbReference type="Proteomes" id="UP000275846">
    <property type="component" value="Unassembled WGS sequence"/>
</dbReference>
<protein>
    <submittedName>
        <fullName evidence="6">TPR_REGION domain-containing protein</fullName>
    </submittedName>
</protein>
<dbReference type="InterPro" id="IPR035500">
    <property type="entry name" value="NHR-like_dom_sf"/>
</dbReference>
<gene>
    <name evidence="4" type="ORF">SSLN_LOCUS9748</name>
</gene>
<keyword evidence="1" id="KW-0805">Transcription regulation</keyword>
<dbReference type="WBParaSite" id="SSLN_0001011001-mRNA-1">
    <property type="protein sequence ID" value="SSLN_0001011001-mRNA-1"/>
    <property type="gene ID" value="SSLN_0001011001"/>
</dbReference>
<evidence type="ECO:0000256" key="1">
    <source>
        <dbReference type="ARBA" id="ARBA00023015"/>
    </source>
</evidence>
<name>A0A183SZV0_SCHSO</name>
<keyword evidence="5" id="KW-1185">Reference proteome</keyword>
<dbReference type="SUPFAM" id="SSF48508">
    <property type="entry name" value="Nuclear receptor ligand-binding domain"/>
    <property type="match status" value="1"/>
</dbReference>
<evidence type="ECO:0000256" key="2">
    <source>
        <dbReference type="ARBA" id="ARBA00023163"/>
    </source>
</evidence>
<organism evidence="6">
    <name type="scientific">Schistocephalus solidus</name>
    <name type="common">Tapeworm</name>
    <dbReference type="NCBI Taxonomy" id="70667"/>
    <lineage>
        <taxon>Eukaryota</taxon>
        <taxon>Metazoa</taxon>
        <taxon>Spiralia</taxon>
        <taxon>Lophotrochozoa</taxon>
        <taxon>Platyhelminthes</taxon>
        <taxon>Cestoda</taxon>
        <taxon>Eucestoda</taxon>
        <taxon>Diphyllobothriidea</taxon>
        <taxon>Diphyllobothriidae</taxon>
        <taxon>Schistocephalus</taxon>
    </lineage>
</organism>
<evidence type="ECO:0000256" key="3">
    <source>
        <dbReference type="ARBA" id="ARBA00023170"/>
    </source>
</evidence>
<accession>A0A183SZV0</accession>
<dbReference type="AlphaFoldDB" id="A0A183SZV0"/>
<keyword evidence="2" id="KW-0804">Transcription</keyword>
<dbReference type="EMBL" id="UYSU01035429">
    <property type="protein sequence ID" value="VDL96133.1"/>
    <property type="molecule type" value="Genomic_DNA"/>
</dbReference>
<reference evidence="6" key="1">
    <citation type="submission" date="2016-06" db="UniProtKB">
        <authorList>
            <consortium name="WormBaseParasite"/>
        </authorList>
    </citation>
    <scope>IDENTIFICATION</scope>
</reference>
<dbReference type="Gene3D" id="1.10.565.10">
    <property type="entry name" value="Retinoid X Receptor"/>
    <property type="match status" value="1"/>
</dbReference>
<proteinExistence type="predicted"/>
<dbReference type="OrthoDB" id="5771769at2759"/>
<evidence type="ECO:0000313" key="4">
    <source>
        <dbReference type="EMBL" id="VDL96133.1"/>
    </source>
</evidence>
<evidence type="ECO:0000313" key="5">
    <source>
        <dbReference type="Proteomes" id="UP000275846"/>
    </source>
</evidence>
<evidence type="ECO:0000313" key="6">
    <source>
        <dbReference type="WBParaSite" id="SSLN_0001011001-mRNA-1"/>
    </source>
</evidence>
<sequence>MQAVRSSQFEKALELYGVLTTPNNPVSLDDIAARLPANSTSSLLSSNGRLLAESSRNKLQVELMNLMNDNQYLSEGRFGELLLLIPTLQRVAQLLVMKIAAARRDGLHVDELLCDILLGVIQSDDNLSNHELKGVGLPLSLLSFGVPERQTESKRLQTCTSVHMKDFTLRSDQGSQIPGSESDLLIQSLVRLASQEVGGSVLARNQSFSIERKDLTTSKQILLTSIIVKPQAQGRRGLQPYSLLF</sequence>
<reference evidence="4 5" key="2">
    <citation type="submission" date="2018-11" db="EMBL/GenBank/DDBJ databases">
        <authorList>
            <consortium name="Pathogen Informatics"/>
        </authorList>
    </citation>
    <scope>NUCLEOTIDE SEQUENCE [LARGE SCALE GENOMIC DNA]</scope>
    <source>
        <strain evidence="4 5">NST_G2</strain>
    </source>
</reference>
<dbReference type="STRING" id="70667.A0A183SZV0"/>
<keyword evidence="3" id="KW-0675">Receptor</keyword>